<evidence type="ECO:0000313" key="2">
    <source>
        <dbReference type="EMBL" id="KAJ7664971.1"/>
    </source>
</evidence>
<feature type="coiled-coil region" evidence="1">
    <location>
        <begin position="102"/>
        <end position="129"/>
    </location>
</feature>
<sequence>MGSGGQFDVGEQTQNKLCEYHPTVETQNLKLHVKMEIHDESLSNIFGRGRENRVPLTPSRKRIKIEGHENSPPPAFPSGAALHDTRWELAMQSQQNAMRWQIEKLWEKIHDLEQQNRLYRAQAEGHLAEEFYPLVQRMGELEGSVNHVNEQIRPLLGPVVGVTSASDHEAGLEDIELLVGISQPAEF</sequence>
<dbReference type="EMBL" id="JARKIE010000217">
    <property type="protein sequence ID" value="KAJ7664971.1"/>
    <property type="molecule type" value="Genomic_DNA"/>
</dbReference>
<organism evidence="2 3">
    <name type="scientific">Mycena rosella</name>
    <name type="common">Pink bonnet</name>
    <name type="synonym">Agaricus rosellus</name>
    <dbReference type="NCBI Taxonomy" id="1033263"/>
    <lineage>
        <taxon>Eukaryota</taxon>
        <taxon>Fungi</taxon>
        <taxon>Dikarya</taxon>
        <taxon>Basidiomycota</taxon>
        <taxon>Agaricomycotina</taxon>
        <taxon>Agaricomycetes</taxon>
        <taxon>Agaricomycetidae</taxon>
        <taxon>Agaricales</taxon>
        <taxon>Marasmiineae</taxon>
        <taxon>Mycenaceae</taxon>
        <taxon>Mycena</taxon>
    </lineage>
</organism>
<dbReference type="AlphaFoldDB" id="A0AAD7CV37"/>
<keyword evidence="1" id="KW-0175">Coiled coil</keyword>
<gene>
    <name evidence="2" type="ORF">B0H17DRAFT_1143450</name>
</gene>
<reference evidence="2" key="1">
    <citation type="submission" date="2023-03" db="EMBL/GenBank/DDBJ databases">
        <title>Massive genome expansion in bonnet fungi (Mycena s.s.) driven by repeated elements and novel gene families across ecological guilds.</title>
        <authorList>
            <consortium name="Lawrence Berkeley National Laboratory"/>
            <person name="Harder C.B."/>
            <person name="Miyauchi S."/>
            <person name="Viragh M."/>
            <person name="Kuo A."/>
            <person name="Thoen E."/>
            <person name="Andreopoulos B."/>
            <person name="Lu D."/>
            <person name="Skrede I."/>
            <person name="Drula E."/>
            <person name="Henrissat B."/>
            <person name="Morin E."/>
            <person name="Kohler A."/>
            <person name="Barry K."/>
            <person name="LaButti K."/>
            <person name="Morin E."/>
            <person name="Salamov A."/>
            <person name="Lipzen A."/>
            <person name="Mereny Z."/>
            <person name="Hegedus B."/>
            <person name="Baldrian P."/>
            <person name="Stursova M."/>
            <person name="Weitz H."/>
            <person name="Taylor A."/>
            <person name="Grigoriev I.V."/>
            <person name="Nagy L.G."/>
            <person name="Martin F."/>
            <person name="Kauserud H."/>
        </authorList>
    </citation>
    <scope>NUCLEOTIDE SEQUENCE</scope>
    <source>
        <strain evidence="2">CBHHK067</strain>
    </source>
</reference>
<evidence type="ECO:0000256" key="1">
    <source>
        <dbReference type="SAM" id="Coils"/>
    </source>
</evidence>
<dbReference type="Proteomes" id="UP001221757">
    <property type="component" value="Unassembled WGS sequence"/>
</dbReference>
<accession>A0AAD7CV37</accession>
<keyword evidence="3" id="KW-1185">Reference proteome</keyword>
<comment type="caution">
    <text evidence="2">The sequence shown here is derived from an EMBL/GenBank/DDBJ whole genome shotgun (WGS) entry which is preliminary data.</text>
</comment>
<evidence type="ECO:0000313" key="3">
    <source>
        <dbReference type="Proteomes" id="UP001221757"/>
    </source>
</evidence>
<proteinExistence type="predicted"/>
<protein>
    <submittedName>
        <fullName evidence="2">Uncharacterized protein</fullName>
    </submittedName>
</protein>
<name>A0AAD7CV37_MYCRO</name>